<evidence type="ECO:0000256" key="7">
    <source>
        <dbReference type="RuleBase" id="RU363032"/>
    </source>
</evidence>
<keyword evidence="6 7" id="KW-0472">Membrane</keyword>
<dbReference type="PANTHER" id="PTHR43386">
    <property type="entry name" value="OLIGOPEPTIDE TRANSPORT SYSTEM PERMEASE PROTEIN APPC"/>
    <property type="match status" value="1"/>
</dbReference>
<dbReference type="InterPro" id="IPR050366">
    <property type="entry name" value="BP-dependent_transpt_permease"/>
</dbReference>
<evidence type="ECO:0000256" key="6">
    <source>
        <dbReference type="ARBA" id="ARBA00023136"/>
    </source>
</evidence>
<evidence type="ECO:0000259" key="8">
    <source>
        <dbReference type="PROSITE" id="PS50928"/>
    </source>
</evidence>
<dbReference type="Proteomes" id="UP001291653">
    <property type="component" value="Unassembled WGS sequence"/>
</dbReference>
<feature type="transmembrane region" description="Helical" evidence="7">
    <location>
        <begin position="246"/>
        <end position="267"/>
    </location>
</feature>
<dbReference type="CDD" id="cd06261">
    <property type="entry name" value="TM_PBP2"/>
    <property type="match status" value="1"/>
</dbReference>
<comment type="subcellular location">
    <subcellularLocation>
        <location evidence="1 7">Cell membrane</location>
        <topology evidence="1 7">Multi-pass membrane protein</topology>
    </subcellularLocation>
</comment>
<evidence type="ECO:0000256" key="3">
    <source>
        <dbReference type="ARBA" id="ARBA00022475"/>
    </source>
</evidence>
<feature type="transmembrane region" description="Helical" evidence="7">
    <location>
        <begin position="203"/>
        <end position="226"/>
    </location>
</feature>
<dbReference type="Gene3D" id="1.10.3720.10">
    <property type="entry name" value="MetI-like"/>
    <property type="match status" value="1"/>
</dbReference>
<reference evidence="9 10" key="1">
    <citation type="submission" date="2022-10" db="EMBL/GenBank/DDBJ databases">
        <title>Draft genome sequence of Streptomyces sp. YSPA8.</title>
        <authorList>
            <person name="Moriuchi R."/>
            <person name="Dohra H."/>
            <person name="Yamamura H."/>
            <person name="Kodani S."/>
        </authorList>
    </citation>
    <scope>NUCLEOTIDE SEQUENCE [LARGE SCALE GENOMIC DNA]</scope>
    <source>
        <strain evidence="9 10">YSPA8</strain>
    </source>
</reference>
<keyword evidence="4 7" id="KW-0812">Transmembrane</keyword>
<accession>A0ABQ5NRP2</accession>
<comment type="caution">
    <text evidence="9">The sequence shown here is derived from an EMBL/GenBank/DDBJ whole genome shotgun (WGS) entry which is preliminary data.</text>
</comment>
<keyword evidence="10" id="KW-1185">Reference proteome</keyword>
<evidence type="ECO:0000313" key="9">
    <source>
        <dbReference type="EMBL" id="GLF93044.1"/>
    </source>
</evidence>
<protein>
    <submittedName>
        <fullName evidence="9">ABC transporter permease</fullName>
    </submittedName>
</protein>
<dbReference type="EMBL" id="BSBI01000001">
    <property type="protein sequence ID" value="GLF93044.1"/>
    <property type="molecule type" value="Genomic_DNA"/>
</dbReference>
<dbReference type="RefSeq" id="WP_323445151.1">
    <property type="nucleotide sequence ID" value="NZ_BSBI01000001.1"/>
</dbReference>
<feature type="transmembrane region" description="Helical" evidence="7">
    <location>
        <begin position="86"/>
        <end position="109"/>
    </location>
</feature>
<keyword evidence="5 7" id="KW-1133">Transmembrane helix</keyword>
<sequence>MSLLVPGTGKAAGTRRRPTGVAVPAALAGLLVLIALAGPWLPLPDPAAGTLDDRLLGPGAPGHLLGTDSQGRDLLARLVAGARPSLVGGVLPVAVAALAGTALGAVAGLGGRVTEHTVLRALDVLYAFPGVLLALTVATVLEPGLPTTVVSLSIVLTPAVARVVLTEVRRVRTAEYLEAARVGGASRGAVLLFQVAPVVAPAVLVYCSSLVGLSVVYAAGLSFLGLGTPPPAAEWGAMLDELRPVLLTHPGVAVLPALAVLFVSVVFNTLGDALRRRTGDGTTPPPETVR</sequence>
<comment type="similarity">
    <text evidence="7">Belongs to the binding-protein-dependent transport system permease family.</text>
</comment>
<organism evidence="9 10">
    <name type="scientific">Streptomyces yaizuensis</name>
    <dbReference type="NCBI Taxonomy" id="2989713"/>
    <lineage>
        <taxon>Bacteria</taxon>
        <taxon>Bacillati</taxon>
        <taxon>Actinomycetota</taxon>
        <taxon>Actinomycetes</taxon>
        <taxon>Kitasatosporales</taxon>
        <taxon>Streptomycetaceae</taxon>
        <taxon>Streptomyces</taxon>
    </lineage>
</organism>
<feature type="domain" description="ABC transmembrane type-1" evidence="8">
    <location>
        <begin position="82"/>
        <end position="271"/>
    </location>
</feature>
<dbReference type="PROSITE" id="PS50928">
    <property type="entry name" value="ABC_TM1"/>
    <property type="match status" value="1"/>
</dbReference>
<name>A0ABQ5NRP2_9ACTN</name>
<proteinExistence type="inferred from homology"/>
<dbReference type="InterPro" id="IPR000515">
    <property type="entry name" value="MetI-like"/>
</dbReference>
<dbReference type="Pfam" id="PF00528">
    <property type="entry name" value="BPD_transp_1"/>
    <property type="match status" value="1"/>
</dbReference>
<evidence type="ECO:0000256" key="5">
    <source>
        <dbReference type="ARBA" id="ARBA00022989"/>
    </source>
</evidence>
<dbReference type="SUPFAM" id="SSF161098">
    <property type="entry name" value="MetI-like"/>
    <property type="match status" value="1"/>
</dbReference>
<feature type="transmembrane region" description="Helical" evidence="7">
    <location>
        <begin position="147"/>
        <end position="165"/>
    </location>
</feature>
<feature type="transmembrane region" description="Helical" evidence="7">
    <location>
        <begin position="121"/>
        <end position="141"/>
    </location>
</feature>
<evidence type="ECO:0000256" key="2">
    <source>
        <dbReference type="ARBA" id="ARBA00022448"/>
    </source>
</evidence>
<feature type="transmembrane region" description="Helical" evidence="7">
    <location>
        <begin position="21"/>
        <end position="41"/>
    </location>
</feature>
<keyword evidence="2 7" id="KW-0813">Transport</keyword>
<evidence type="ECO:0000256" key="1">
    <source>
        <dbReference type="ARBA" id="ARBA00004651"/>
    </source>
</evidence>
<gene>
    <name evidence="9" type="ORF">SYYSPA8_02125</name>
</gene>
<dbReference type="InterPro" id="IPR035906">
    <property type="entry name" value="MetI-like_sf"/>
</dbReference>
<dbReference type="PANTHER" id="PTHR43386:SF25">
    <property type="entry name" value="PEPTIDE ABC TRANSPORTER PERMEASE PROTEIN"/>
    <property type="match status" value="1"/>
</dbReference>
<evidence type="ECO:0000313" key="10">
    <source>
        <dbReference type="Proteomes" id="UP001291653"/>
    </source>
</evidence>
<keyword evidence="3" id="KW-1003">Cell membrane</keyword>
<evidence type="ECO:0000256" key="4">
    <source>
        <dbReference type="ARBA" id="ARBA00022692"/>
    </source>
</evidence>